<dbReference type="PANTHER" id="PTHR11808:SF15">
    <property type="entry name" value="CYSTATHIONINE GAMMA-LYASE"/>
    <property type="match status" value="1"/>
</dbReference>
<dbReference type="PANTHER" id="PTHR11808">
    <property type="entry name" value="TRANS-SULFURATION ENZYME FAMILY MEMBER"/>
    <property type="match status" value="1"/>
</dbReference>
<dbReference type="RefSeq" id="WP_092019013.1">
    <property type="nucleotide sequence ID" value="NZ_FOXH01000015.1"/>
</dbReference>
<dbReference type="EMBL" id="FOXH01000015">
    <property type="protein sequence ID" value="SFQ32372.1"/>
    <property type="molecule type" value="Genomic_DNA"/>
</dbReference>
<evidence type="ECO:0000256" key="5">
    <source>
        <dbReference type="RuleBase" id="RU362118"/>
    </source>
</evidence>
<sequence>MRIETLAITSTRFEDKNAGSVASPIFLSTTFERETDGSYANGYIYTRADNPNRQTLEKSIASLENGAVGFAFASGMQATTALFQSLEPGNHIITPNDAYFATNVLIQEVFSRWGLEMTMVDMTNPENIRAAIRPNTRLVWIETPSNPQLKISDITAIAAIAHENDALCVVDNTWASPVGQQPLNLDADIVMHSTTKYFGGHSDVLGGALVLKKDNELAQKLRDIQKLTGGVPSPFDCWLITRGIKTLPLRVKAQTENAYKLSLFLENHPEIEAVHYPGLPSHPQYAIAKKQMLGFGAMLSVQVKGNEQKAMEITGKLKLFTTATSLGGVESLVEHRKSVEGIHSSTPENLLRVSVGLENIDDMIEDWNNALAL</sequence>
<evidence type="ECO:0000256" key="4">
    <source>
        <dbReference type="PIRSR" id="PIRSR001434-2"/>
    </source>
</evidence>
<evidence type="ECO:0000256" key="2">
    <source>
        <dbReference type="ARBA" id="ARBA00009077"/>
    </source>
</evidence>
<dbReference type="Pfam" id="PF01053">
    <property type="entry name" value="Cys_Met_Meta_PP"/>
    <property type="match status" value="1"/>
</dbReference>
<dbReference type="GO" id="GO:0005737">
    <property type="term" value="C:cytoplasm"/>
    <property type="evidence" value="ECO:0007669"/>
    <property type="project" value="TreeGrafter"/>
</dbReference>
<evidence type="ECO:0000256" key="3">
    <source>
        <dbReference type="ARBA" id="ARBA00022898"/>
    </source>
</evidence>
<protein>
    <submittedName>
        <fullName evidence="6">Cystathionine gamma-synthase</fullName>
    </submittedName>
</protein>
<evidence type="ECO:0000256" key="1">
    <source>
        <dbReference type="ARBA" id="ARBA00001933"/>
    </source>
</evidence>
<dbReference type="Gene3D" id="3.90.1150.10">
    <property type="entry name" value="Aspartate Aminotransferase, domain 1"/>
    <property type="match status" value="1"/>
</dbReference>
<dbReference type="PROSITE" id="PS00868">
    <property type="entry name" value="CYS_MET_METAB_PP"/>
    <property type="match status" value="1"/>
</dbReference>
<dbReference type="OrthoDB" id="9803729at2"/>
<dbReference type="InterPro" id="IPR054542">
    <property type="entry name" value="Cys_met_metab_PP"/>
</dbReference>
<keyword evidence="3 4" id="KW-0663">Pyridoxal phosphate</keyword>
<dbReference type="GO" id="GO:0030170">
    <property type="term" value="F:pyridoxal phosphate binding"/>
    <property type="evidence" value="ECO:0007669"/>
    <property type="project" value="InterPro"/>
</dbReference>
<comment type="cofactor">
    <cofactor evidence="1 5">
        <name>pyridoxal 5'-phosphate</name>
        <dbReference type="ChEBI" id="CHEBI:597326"/>
    </cofactor>
</comment>
<dbReference type="InterPro" id="IPR000277">
    <property type="entry name" value="Cys/Met-Metab_PyrdxlP-dep_enz"/>
</dbReference>
<dbReference type="InterPro" id="IPR015424">
    <property type="entry name" value="PyrdxlP-dep_Trfase"/>
</dbReference>
<feature type="modified residue" description="N6-(pyridoxal phosphate)lysine" evidence="4">
    <location>
        <position position="196"/>
    </location>
</feature>
<organism evidence="6 7">
    <name type="scientific">Pseudarcicella hirudinis</name>
    <dbReference type="NCBI Taxonomy" id="1079859"/>
    <lineage>
        <taxon>Bacteria</taxon>
        <taxon>Pseudomonadati</taxon>
        <taxon>Bacteroidota</taxon>
        <taxon>Cytophagia</taxon>
        <taxon>Cytophagales</taxon>
        <taxon>Flectobacillaceae</taxon>
        <taxon>Pseudarcicella</taxon>
    </lineage>
</organism>
<dbReference type="GO" id="GO:0004123">
    <property type="term" value="F:cystathionine gamma-lyase activity"/>
    <property type="evidence" value="ECO:0007669"/>
    <property type="project" value="TreeGrafter"/>
</dbReference>
<evidence type="ECO:0000313" key="7">
    <source>
        <dbReference type="Proteomes" id="UP000199306"/>
    </source>
</evidence>
<proteinExistence type="inferred from homology"/>
<name>A0A1I5XK71_9BACT</name>
<dbReference type="STRING" id="1079859.SAMN04515674_11529"/>
<dbReference type="FunFam" id="3.40.640.10:FF:000009">
    <property type="entry name" value="Cystathionine gamma-synthase homolog"/>
    <property type="match status" value="1"/>
</dbReference>
<dbReference type="GO" id="GO:0003962">
    <property type="term" value="F:cystathionine gamma-synthase activity"/>
    <property type="evidence" value="ECO:0007669"/>
    <property type="project" value="TreeGrafter"/>
</dbReference>
<gene>
    <name evidence="6" type="ORF">SAMN04515674_11529</name>
</gene>
<dbReference type="Proteomes" id="UP000199306">
    <property type="component" value="Unassembled WGS sequence"/>
</dbReference>
<dbReference type="Gene3D" id="3.40.640.10">
    <property type="entry name" value="Type I PLP-dependent aspartate aminotransferase-like (Major domain)"/>
    <property type="match status" value="1"/>
</dbReference>
<accession>A0A1I5XK71</accession>
<dbReference type="InterPro" id="IPR015421">
    <property type="entry name" value="PyrdxlP-dep_Trfase_major"/>
</dbReference>
<dbReference type="CDD" id="cd00614">
    <property type="entry name" value="CGS_like"/>
    <property type="match status" value="1"/>
</dbReference>
<dbReference type="GO" id="GO:0019343">
    <property type="term" value="P:cysteine biosynthetic process via cystathionine"/>
    <property type="evidence" value="ECO:0007669"/>
    <property type="project" value="TreeGrafter"/>
</dbReference>
<evidence type="ECO:0000313" key="6">
    <source>
        <dbReference type="EMBL" id="SFQ32372.1"/>
    </source>
</evidence>
<dbReference type="SUPFAM" id="SSF53383">
    <property type="entry name" value="PLP-dependent transferases"/>
    <property type="match status" value="1"/>
</dbReference>
<reference evidence="6 7" key="1">
    <citation type="submission" date="2016-10" db="EMBL/GenBank/DDBJ databases">
        <authorList>
            <person name="de Groot N.N."/>
        </authorList>
    </citation>
    <scope>NUCLEOTIDE SEQUENCE [LARGE SCALE GENOMIC DNA]</scope>
    <source>
        <strain evidence="7">E92,LMG 26720,CCM 7988</strain>
    </source>
</reference>
<dbReference type="GO" id="GO:0019346">
    <property type="term" value="P:transsulfuration"/>
    <property type="evidence" value="ECO:0007669"/>
    <property type="project" value="InterPro"/>
</dbReference>
<dbReference type="PIRSF" id="PIRSF001434">
    <property type="entry name" value="CGS"/>
    <property type="match status" value="1"/>
</dbReference>
<dbReference type="AlphaFoldDB" id="A0A1I5XK71"/>
<dbReference type="InterPro" id="IPR015422">
    <property type="entry name" value="PyrdxlP-dep_Trfase_small"/>
</dbReference>
<comment type="similarity">
    <text evidence="2 5">Belongs to the trans-sulfuration enzymes family.</text>
</comment>
<keyword evidence="7" id="KW-1185">Reference proteome</keyword>